<dbReference type="OrthoDB" id="3243337at2759"/>
<accession>A0A0C3PUG6</accession>
<dbReference type="EMBL" id="KN823280">
    <property type="protein sequence ID" value="KIO18520.1"/>
    <property type="molecule type" value="Genomic_DNA"/>
</dbReference>
<dbReference type="HOGENOM" id="CLU_2529131_0_0_1"/>
<name>A0A0C3PUG6_9AGAM</name>
<sequence length="84" mass="9365">MLKEQEVVGPPVMYEVYLEDGKAEGRRWHWDQEKGKVDDGIWTTKMPISASVVPVTDQAPTEPEADPTLGITTFSALAELSPHR</sequence>
<reference evidence="1 2" key="1">
    <citation type="submission" date="2014-04" db="EMBL/GenBank/DDBJ databases">
        <authorList>
            <consortium name="DOE Joint Genome Institute"/>
            <person name="Kuo A."/>
            <person name="Girlanda M."/>
            <person name="Perotto S."/>
            <person name="Kohler A."/>
            <person name="Nagy L.G."/>
            <person name="Floudas D."/>
            <person name="Copeland A."/>
            <person name="Barry K.W."/>
            <person name="Cichocki N."/>
            <person name="Veneault-Fourrey C."/>
            <person name="LaButti K."/>
            <person name="Lindquist E.A."/>
            <person name="Lipzen A."/>
            <person name="Lundell T."/>
            <person name="Morin E."/>
            <person name="Murat C."/>
            <person name="Sun H."/>
            <person name="Tunlid A."/>
            <person name="Henrissat B."/>
            <person name="Grigoriev I.V."/>
            <person name="Hibbett D.S."/>
            <person name="Martin F."/>
            <person name="Nordberg H.P."/>
            <person name="Cantor M.N."/>
            <person name="Hua S.X."/>
        </authorList>
    </citation>
    <scope>NUCLEOTIDE SEQUENCE [LARGE SCALE GENOMIC DNA]</scope>
    <source>
        <strain evidence="1 2">MUT 4182</strain>
    </source>
</reference>
<proteinExistence type="predicted"/>
<dbReference type="Proteomes" id="UP000054248">
    <property type="component" value="Unassembled WGS sequence"/>
</dbReference>
<reference evidence="2" key="2">
    <citation type="submission" date="2015-01" db="EMBL/GenBank/DDBJ databases">
        <title>Evolutionary Origins and Diversification of the Mycorrhizal Mutualists.</title>
        <authorList>
            <consortium name="DOE Joint Genome Institute"/>
            <consortium name="Mycorrhizal Genomics Consortium"/>
            <person name="Kohler A."/>
            <person name="Kuo A."/>
            <person name="Nagy L.G."/>
            <person name="Floudas D."/>
            <person name="Copeland A."/>
            <person name="Barry K.W."/>
            <person name="Cichocki N."/>
            <person name="Veneault-Fourrey C."/>
            <person name="LaButti K."/>
            <person name="Lindquist E.A."/>
            <person name="Lipzen A."/>
            <person name="Lundell T."/>
            <person name="Morin E."/>
            <person name="Murat C."/>
            <person name="Riley R."/>
            <person name="Ohm R."/>
            <person name="Sun H."/>
            <person name="Tunlid A."/>
            <person name="Henrissat B."/>
            <person name="Grigoriev I.V."/>
            <person name="Hibbett D.S."/>
            <person name="Martin F."/>
        </authorList>
    </citation>
    <scope>NUCLEOTIDE SEQUENCE [LARGE SCALE GENOMIC DNA]</scope>
    <source>
        <strain evidence="2">MUT 4182</strain>
    </source>
</reference>
<evidence type="ECO:0000313" key="2">
    <source>
        <dbReference type="Proteomes" id="UP000054248"/>
    </source>
</evidence>
<gene>
    <name evidence="1" type="ORF">M407DRAFT_31818</name>
</gene>
<protein>
    <submittedName>
        <fullName evidence="1">Uncharacterized protein</fullName>
    </submittedName>
</protein>
<dbReference type="AlphaFoldDB" id="A0A0C3PUG6"/>
<keyword evidence="2" id="KW-1185">Reference proteome</keyword>
<evidence type="ECO:0000313" key="1">
    <source>
        <dbReference type="EMBL" id="KIO18520.1"/>
    </source>
</evidence>
<organism evidence="1 2">
    <name type="scientific">Tulasnella calospora MUT 4182</name>
    <dbReference type="NCBI Taxonomy" id="1051891"/>
    <lineage>
        <taxon>Eukaryota</taxon>
        <taxon>Fungi</taxon>
        <taxon>Dikarya</taxon>
        <taxon>Basidiomycota</taxon>
        <taxon>Agaricomycotina</taxon>
        <taxon>Agaricomycetes</taxon>
        <taxon>Cantharellales</taxon>
        <taxon>Tulasnellaceae</taxon>
        <taxon>Tulasnella</taxon>
    </lineage>
</organism>